<comment type="caution">
    <text evidence="1">The sequence shown here is derived from an EMBL/GenBank/DDBJ whole genome shotgun (WGS) entry which is preliminary data.</text>
</comment>
<protein>
    <submittedName>
        <fullName evidence="1">Uncharacterized protein</fullName>
    </submittedName>
</protein>
<dbReference type="EMBL" id="JABSTQ010008150">
    <property type="protein sequence ID" value="KAG0434813.1"/>
    <property type="molecule type" value="Genomic_DNA"/>
</dbReference>
<proteinExistence type="predicted"/>
<keyword evidence="2" id="KW-1185">Reference proteome</keyword>
<dbReference type="Proteomes" id="UP000805193">
    <property type="component" value="Unassembled WGS sequence"/>
</dbReference>
<accession>A0AC60QJM4</accession>
<evidence type="ECO:0000313" key="2">
    <source>
        <dbReference type="Proteomes" id="UP000805193"/>
    </source>
</evidence>
<sequence>MAALQTQTPLAAALDEFLSSSDSEDDELLTIAAITGDSCGGEERLQVANFVERVVKRFGETEVKSAADGHCERKYTRKKKNEQNER</sequence>
<reference evidence="1 2" key="1">
    <citation type="journal article" date="2020" name="Cell">
        <title>Large-Scale Comparative Analyses of Tick Genomes Elucidate Their Genetic Diversity and Vector Capacities.</title>
        <authorList>
            <consortium name="Tick Genome and Microbiome Consortium (TIGMIC)"/>
            <person name="Jia N."/>
            <person name="Wang J."/>
            <person name="Shi W."/>
            <person name="Du L."/>
            <person name="Sun Y."/>
            <person name="Zhan W."/>
            <person name="Jiang J.F."/>
            <person name="Wang Q."/>
            <person name="Zhang B."/>
            <person name="Ji P."/>
            <person name="Bell-Sakyi L."/>
            <person name="Cui X.M."/>
            <person name="Yuan T.T."/>
            <person name="Jiang B.G."/>
            <person name="Yang W.F."/>
            <person name="Lam T.T."/>
            <person name="Chang Q.C."/>
            <person name="Ding S.J."/>
            <person name="Wang X.J."/>
            <person name="Zhu J.G."/>
            <person name="Ruan X.D."/>
            <person name="Zhao L."/>
            <person name="Wei J.T."/>
            <person name="Ye R.Z."/>
            <person name="Que T.C."/>
            <person name="Du C.H."/>
            <person name="Zhou Y.H."/>
            <person name="Cheng J.X."/>
            <person name="Dai P.F."/>
            <person name="Guo W.B."/>
            <person name="Han X.H."/>
            <person name="Huang E.J."/>
            <person name="Li L.F."/>
            <person name="Wei W."/>
            <person name="Gao Y.C."/>
            <person name="Liu J.Z."/>
            <person name="Shao H.Z."/>
            <person name="Wang X."/>
            <person name="Wang C.C."/>
            <person name="Yang T.C."/>
            <person name="Huo Q.B."/>
            <person name="Li W."/>
            <person name="Chen H.Y."/>
            <person name="Chen S.E."/>
            <person name="Zhou L.G."/>
            <person name="Ni X.B."/>
            <person name="Tian J.H."/>
            <person name="Sheng Y."/>
            <person name="Liu T."/>
            <person name="Pan Y.S."/>
            <person name="Xia L.Y."/>
            <person name="Li J."/>
            <person name="Zhao F."/>
            <person name="Cao W.C."/>
        </authorList>
    </citation>
    <scope>NUCLEOTIDE SEQUENCE [LARGE SCALE GENOMIC DNA]</scope>
    <source>
        <strain evidence="1">Iper-2018</strain>
    </source>
</reference>
<organism evidence="1 2">
    <name type="scientific">Ixodes persulcatus</name>
    <name type="common">Taiga tick</name>
    <dbReference type="NCBI Taxonomy" id="34615"/>
    <lineage>
        <taxon>Eukaryota</taxon>
        <taxon>Metazoa</taxon>
        <taxon>Ecdysozoa</taxon>
        <taxon>Arthropoda</taxon>
        <taxon>Chelicerata</taxon>
        <taxon>Arachnida</taxon>
        <taxon>Acari</taxon>
        <taxon>Parasitiformes</taxon>
        <taxon>Ixodida</taxon>
        <taxon>Ixodoidea</taxon>
        <taxon>Ixodidae</taxon>
        <taxon>Ixodinae</taxon>
        <taxon>Ixodes</taxon>
    </lineage>
</organism>
<evidence type="ECO:0000313" key="1">
    <source>
        <dbReference type="EMBL" id="KAG0434813.1"/>
    </source>
</evidence>
<name>A0AC60QJM4_IXOPE</name>
<gene>
    <name evidence="1" type="ORF">HPB47_018870</name>
</gene>